<evidence type="ECO:0000256" key="9">
    <source>
        <dbReference type="ARBA" id="ARBA00023065"/>
    </source>
</evidence>
<evidence type="ECO:0000259" key="14">
    <source>
        <dbReference type="Pfam" id="PF00520"/>
    </source>
</evidence>
<dbReference type="AlphaFoldDB" id="A0A8S3TR78"/>
<dbReference type="PANTHER" id="PTHR11537">
    <property type="entry name" value="VOLTAGE-GATED POTASSIUM CHANNEL"/>
    <property type="match status" value="1"/>
</dbReference>
<feature type="transmembrane region" description="Helical" evidence="13">
    <location>
        <begin position="638"/>
        <end position="658"/>
    </location>
</feature>
<comment type="subcellular location">
    <subcellularLocation>
        <location evidence="1">Membrane</location>
        <topology evidence="1">Multi-pass membrane protein</topology>
    </subcellularLocation>
</comment>
<keyword evidence="6" id="KW-0851">Voltage-gated channel</keyword>
<dbReference type="GO" id="GO:0005251">
    <property type="term" value="F:delayed rectifier potassium channel activity"/>
    <property type="evidence" value="ECO:0007669"/>
    <property type="project" value="TreeGrafter"/>
</dbReference>
<feature type="transmembrane region" description="Helical" evidence="13">
    <location>
        <begin position="244"/>
        <end position="264"/>
    </location>
</feature>
<proteinExistence type="predicted"/>
<keyword evidence="4 13" id="KW-0812">Transmembrane</keyword>
<evidence type="ECO:0000256" key="1">
    <source>
        <dbReference type="ARBA" id="ARBA00004141"/>
    </source>
</evidence>
<evidence type="ECO:0000256" key="10">
    <source>
        <dbReference type="ARBA" id="ARBA00023136"/>
    </source>
</evidence>
<evidence type="ECO:0000256" key="7">
    <source>
        <dbReference type="ARBA" id="ARBA00022958"/>
    </source>
</evidence>
<dbReference type="GO" id="GO:0032590">
    <property type="term" value="C:dendrite membrane"/>
    <property type="evidence" value="ECO:0007669"/>
    <property type="project" value="TreeGrafter"/>
</dbReference>
<keyword evidence="7" id="KW-0630">Potassium</keyword>
<evidence type="ECO:0000313" key="17">
    <source>
        <dbReference type="Proteomes" id="UP000683360"/>
    </source>
</evidence>
<dbReference type="Pfam" id="PF00520">
    <property type="entry name" value="Ion_trans"/>
    <property type="match status" value="1"/>
</dbReference>
<feature type="transmembrane region" description="Helical" evidence="13">
    <location>
        <begin position="431"/>
        <end position="449"/>
    </location>
</feature>
<evidence type="ECO:0000256" key="11">
    <source>
        <dbReference type="ARBA" id="ARBA00023303"/>
    </source>
</evidence>
<dbReference type="SUPFAM" id="SSF81324">
    <property type="entry name" value="Voltage-gated potassium channels"/>
    <property type="match status" value="1"/>
</dbReference>
<dbReference type="InterPro" id="IPR005821">
    <property type="entry name" value="Ion_trans_dom"/>
</dbReference>
<dbReference type="InterPro" id="IPR028325">
    <property type="entry name" value="VG_K_chnl"/>
</dbReference>
<feature type="region of interest" description="Disordered" evidence="12">
    <location>
        <begin position="711"/>
        <end position="730"/>
    </location>
</feature>
<evidence type="ECO:0000256" key="5">
    <source>
        <dbReference type="ARBA" id="ARBA00022826"/>
    </source>
</evidence>
<evidence type="ECO:0000256" key="2">
    <source>
        <dbReference type="ARBA" id="ARBA00022448"/>
    </source>
</evidence>
<keyword evidence="9" id="KW-0406">Ion transport</keyword>
<keyword evidence="3" id="KW-0633">Potassium transport</keyword>
<sequence>MEEKRIEIDVNGKKFKISQDIVDKITLSDCEASKIFLDKKSAEDNVVYFERNEGLFGSILSYYQGRTLHVPSGFCPGEFKDELKFWGIDPKHLSKCCMGQFITFCDDQDVLQILEDDQIKKEKNKTELKTRKESEGMWKCIQAKGWLVLEEPSTSIPAKELPVCFRFFLWSYQYVCRFFLWSYQYVVVSSYGVTSMLSFLPMELPVCFRFFLWSYQYVVVSSYGVTSMLSFLPMELPECFRFFLWSYQYVFVSSYGVTSMLSILPMKLPVCLSFLSMELPVCCRFFLWSYQYVCRLFLWSYQYVFVSSYGVNSMFSLLPMELPVCFRYFLWSYRYVFVSSYGVTSMFSFLPMELPVCCRFFLWSYQYVVVSSYGVTSMLSFLPMELPVCLSFLPMELPVCFRFFLWSYQYVFVTSYGVTSMFSLLPMELPVYFFTSALFVLASIFGLVCQTHSSFRRKLIQSEWEEYFGDDFEAYKGHFDGSNTTNTTIPPLPEMVSTKLDYLYYIEFITVAYFTVEIITRFVLFPYKYTSFFCDFLNLVDIFSLVVMFSIYFANLANPKDKYEASIYDIIHCLQIVRIFRLFRLVKNLTGFRVLMYAVRASGLEVLLMSMFFVVGMLMFGAFAFFSGDTAFPSIPDSFWWAVVTMTTVGYGDMVPTIGLSKCIGGLCAITGVCLLSITIPIFVNNFVMFYNYSKVWRTASEKGYANVSKTRQHSSHKAVPHTKETPQPV</sequence>
<evidence type="ECO:0000256" key="3">
    <source>
        <dbReference type="ARBA" id="ARBA00022538"/>
    </source>
</evidence>
<feature type="transmembrane region" description="Helical" evidence="13">
    <location>
        <begin position="212"/>
        <end position="232"/>
    </location>
</feature>
<feature type="transmembrane region" description="Helical" evidence="13">
    <location>
        <begin position="296"/>
        <end position="318"/>
    </location>
</feature>
<dbReference type="Proteomes" id="UP000683360">
    <property type="component" value="Unassembled WGS sequence"/>
</dbReference>
<dbReference type="GO" id="GO:0043679">
    <property type="term" value="C:axon terminus"/>
    <property type="evidence" value="ECO:0007669"/>
    <property type="project" value="TreeGrafter"/>
</dbReference>
<dbReference type="PANTHER" id="PTHR11537:SF252">
    <property type="entry name" value="POTASSIUM VOLTAGE-GATED CHANNEL PROTEIN SHAW"/>
    <property type="match status" value="1"/>
</dbReference>
<dbReference type="GO" id="GO:0032809">
    <property type="term" value="C:neuronal cell body membrane"/>
    <property type="evidence" value="ECO:0007669"/>
    <property type="project" value="TreeGrafter"/>
</dbReference>
<evidence type="ECO:0000313" key="16">
    <source>
        <dbReference type="EMBL" id="CAG2231290.1"/>
    </source>
</evidence>
<dbReference type="InterPro" id="IPR003974">
    <property type="entry name" value="K_chnl_volt-dep_Kv3"/>
</dbReference>
<gene>
    <name evidence="16" type="ORF">MEDL_44086</name>
</gene>
<dbReference type="InterPro" id="IPR027359">
    <property type="entry name" value="Volt_channel_dom_sf"/>
</dbReference>
<feature type="domain" description="Potassium channel tetramerisation-type BTB" evidence="15">
    <location>
        <begin position="6"/>
        <end position="96"/>
    </location>
</feature>
<dbReference type="GO" id="GO:0045211">
    <property type="term" value="C:postsynaptic membrane"/>
    <property type="evidence" value="ECO:0007669"/>
    <property type="project" value="TreeGrafter"/>
</dbReference>
<evidence type="ECO:0000256" key="8">
    <source>
        <dbReference type="ARBA" id="ARBA00022989"/>
    </source>
</evidence>
<feature type="transmembrane region" description="Helical" evidence="13">
    <location>
        <begin position="536"/>
        <end position="554"/>
    </location>
</feature>
<dbReference type="SUPFAM" id="SSF54695">
    <property type="entry name" value="POZ domain"/>
    <property type="match status" value="1"/>
</dbReference>
<feature type="domain" description="Ion transport" evidence="14">
    <location>
        <begin position="498"/>
        <end position="693"/>
    </location>
</feature>
<keyword evidence="17" id="KW-1185">Reference proteome</keyword>
<feature type="transmembrane region" description="Helical" evidence="13">
    <location>
        <begin position="330"/>
        <end position="350"/>
    </location>
</feature>
<dbReference type="GO" id="GO:0001508">
    <property type="term" value="P:action potential"/>
    <property type="evidence" value="ECO:0007669"/>
    <property type="project" value="TreeGrafter"/>
</dbReference>
<evidence type="ECO:0000256" key="6">
    <source>
        <dbReference type="ARBA" id="ARBA00022882"/>
    </source>
</evidence>
<dbReference type="GO" id="GO:0042734">
    <property type="term" value="C:presynaptic membrane"/>
    <property type="evidence" value="ECO:0007669"/>
    <property type="project" value="TreeGrafter"/>
</dbReference>
<dbReference type="InterPro" id="IPR003131">
    <property type="entry name" value="T1-type_BTB"/>
</dbReference>
<dbReference type="OrthoDB" id="6064518at2759"/>
<keyword evidence="8 13" id="KW-1133">Transmembrane helix</keyword>
<feature type="transmembrane region" description="Helical" evidence="13">
    <location>
        <begin position="502"/>
        <end position="524"/>
    </location>
</feature>
<dbReference type="PRINTS" id="PR01498">
    <property type="entry name" value="SHAWCHANNEL"/>
</dbReference>
<keyword evidence="11" id="KW-0407">Ion channel</keyword>
<evidence type="ECO:0000259" key="15">
    <source>
        <dbReference type="Pfam" id="PF02214"/>
    </source>
</evidence>
<feature type="transmembrane region" description="Helical" evidence="13">
    <location>
        <begin position="178"/>
        <end position="200"/>
    </location>
</feature>
<dbReference type="Pfam" id="PF02214">
    <property type="entry name" value="BTB_2"/>
    <property type="match status" value="1"/>
</dbReference>
<keyword evidence="2" id="KW-0813">Transport</keyword>
<dbReference type="Gene3D" id="1.10.287.70">
    <property type="match status" value="1"/>
</dbReference>
<keyword evidence="5" id="KW-0631">Potassium channel</keyword>
<feature type="compositionally biased region" description="Basic residues" evidence="12">
    <location>
        <begin position="711"/>
        <end position="721"/>
    </location>
</feature>
<dbReference type="GO" id="GO:0008076">
    <property type="term" value="C:voltage-gated potassium channel complex"/>
    <property type="evidence" value="ECO:0007669"/>
    <property type="project" value="InterPro"/>
</dbReference>
<evidence type="ECO:0000256" key="13">
    <source>
        <dbReference type="SAM" id="Phobius"/>
    </source>
</evidence>
<dbReference type="Gene3D" id="3.30.710.10">
    <property type="entry name" value="Potassium Channel Kv1.1, Chain A"/>
    <property type="match status" value="1"/>
</dbReference>
<name>A0A8S3TR78_MYTED</name>
<accession>A0A8S3TR78</accession>
<dbReference type="InterPro" id="IPR011333">
    <property type="entry name" value="SKP1/BTB/POZ_sf"/>
</dbReference>
<dbReference type="EMBL" id="CAJPWZ010002137">
    <property type="protein sequence ID" value="CAG2231290.1"/>
    <property type="molecule type" value="Genomic_DNA"/>
</dbReference>
<dbReference type="GO" id="GO:0051260">
    <property type="term" value="P:protein homooligomerization"/>
    <property type="evidence" value="ECO:0007669"/>
    <property type="project" value="InterPro"/>
</dbReference>
<feature type="transmembrane region" description="Helical" evidence="13">
    <location>
        <begin position="664"/>
        <end position="688"/>
    </location>
</feature>
<keyword evidence="10 13" id="KW-0472">Membrane</keyword>
<feature type="transmembrane region" description="Helical" evidence="13">
    <location>
        <begin position="606"/>
        <end position="626"/>
    </location>
</feature>
<feature type="transmembrane region" description="Helical" evidence="13">
    <location>
        <begin position="362"/>
        <end position="382"/>
    </location>
</feature>
<dbReference type="Gene3D" id="1.20.120.350">
    <property type="entry name" value="Voltage-gated potassium channels. Chain C"/>
    <property type="match status" value="1"/>
</dbReference>
<evidence type="ECO:0000256" key="12">
    <source>
        <dbReference type="SAM" id="MobiDB-lite"/>
    </source>
</evidence>
<reference evidence="16" key="1">
    <citation type="submission" date="2021-03" db="EMBL/GenBank/DDBJ databases">
        <authorList>
            <person name="Bekaert M."/>
        </authorList>
    </citation>
    <scope>NUCLEOTIDE SEQUENCE</scope>
</reference>
<comment type="caution">
    <text evidence="16">The sequence shown here is derived from an EMBL/GenBank/DDBJ whole genome shotgun (WGS) entry which is preliminary data.</text>
</comment>
<organism evidence="16 17">
    <name type="scientific">Mytilus edulis</name>
    <name type="common">Blue mussel</name>
    <dbReference type="NCBI Taxonomy" id="6550"/>
    <lineage>
        <taxon>Eukaryota</taxon>
        <taxon>Metazoa</taxon>
        <taxon>Spiralia</taxon>
        <taxon>Lophotrochozoa</taxon>
        <taxon>Mollusca</taxon>
        <taxon>Bivalvia</taxon>
        <taxon>Autobranchia</taxon>
        <taxon>Pteriomorphia</taxon>
        <taxon>Mytilida</taxon>
        <taxon>Mytiloidea</taxon>
        <taxon>Mytilidae</taxon>
        <taxon>Mytilinae</taxon>
        <taxon>Mytilus</taxon>
    </lineage>
</organism>
<feature type="transmembrane region" description="Helical" evidence="13">
    <location>
        <begin position="403"/>
        <end position="425"/>
    </location>
</feature>
<evidence type="ECO:0000256" key="4">
    <source>
        <dbReference type="ARBA" id="ARBA00022692"/>
    </source>
</evidence>
<protein>
    <submittedName>
        <fullName evidence="16">Uncharacterized protein</fullName>
    </submittedName>
</protein>